<dbReference type="Proteomes" id="UP000053864">
    <property type="component" value="Unassembled WGS sequence"/>
</dbReference>
<evidence type="ECO:0000256" key="3">
    <source>
        <dbReference type="SAM" id="MobiDB-lite"/>
    </source>
</evidence>
<reference evidence="7 8" key="1">
    <citation type="submission" date="2013-11" db="EMBL/GenBank/DDBJ databases">
        <title>The Genome Sequence of Phytophthora parasitica CJ05E6.</title>
        <authorList>
            <consortium name="The Broad Institute Genomics Platform"/>
            <person name="Russ C."/>
            <person name="Tyler B."/>
            <person name="Panabieres F."/>
            <person name="Shan W."/>
            <person name="Tripathy S."/>
            <person name="Grunwald N."/>
            <person name="Machado M."/>
            <person name="Johnson C.S."/>
            <person name="Arredondo F."/>
            <person name="Hong C."/>
            <person name="Coffey M."/>
            <person name="Young S.K."/>
            <person name="Zeng Q."/>
            <person name="Gargeya S."/>
            <person name="Fitzgerald M."/>
            <person name="Abouelleil A."/>
            <person name="Alvarado L."/>
            <person name="Chapman S.B."/>
            <person name="Gainer-Dewar J."/>
            <person name="Goldberg J."/>
            <person name="Griggs A."/>
            <person name="Gujja S."/>
            <person name="Hansen M."/>
            <person name="Howarth C."/>
            <person name="Imamovic A."/>
            <person name="Ireland A."/>
            <person name="Larimer J."/>
            <person name="McCowan C."/>
            <person name="Murphy C."/>
            <person name="Pearson M."/>
            <person name="Poon T.W."/>
            <person name="Priest M."/>
            <person name="Roberts A."/>
            <person name="Saif S."/>
            <person name="Shea T."/>
            <person name="Sykes S."/>
            <person name="Wortman J."/>
            <person name="Nusbaum C."/>
            <person name="Birren B."/>
        </authorList>
    </citation>
    <scope>NUCLEOTIDE SEQUENCE [LARGE SCALE GENOMIC DNA]</scope>
    <source>
        <strain evidence="7 8">CJ05E6</strain>
    </source>
</reference>
<evidence type="ECO:0000256" key="4">
    <source>
        <dbReference type="SAM" id="Phobius"/>
    </source>
</evidence>
<evidence type="ECO:0000259" key="6">
    <source>
        <dbReference type="PROSITE" id="PS50011"/>
    </source>
</evidence>
<sequence>MGTTSAGRNVLVAQALAFGLLSTANADCAAGSSTLTTEGCSGCGEYDLCRGFSSQSECSGSGCEVDGECTYECMSVRPNLSTLVVLIEFGGYKSSKEVAAGGFTLSGYPDLTSEWPSANNDDVTAVGTIDLSSAVTTFIMSGGTADVEYPQGKVASLTLTSDFISAASAVTKVVLQNLDLNDEIASLSTLLPSTVESLDLANTLLSSFPTELGTLTSLQQLLLDYNYITTVDSLDVIDSIITLSIERNSLTTFSAVFTNLEYLYLGANNLTSVPTAIFSHSNLKTLNLTGNSFTSRSFTTKQAEFLNNLETLVLSASDFTVGLDCDDMDQVVVHDVTVCLNDVVATRESSSAGVDGSDAQPSSSSGSSSTSLILGIICGLLAVVIAAIIFIFYRRKKKSFVDSKLSSNADDHFPSSSNNRELRQQPYGQLRTSTGVPLGIPMSTSGVAMGIPTETPEGDATTGIPTTEEADTYQLTSLDAAPMRKKPHTFLSIWSDPELLSLQVRVEDIEDVKQLGSGAFATVWLVEYRKSQLLASKRLRPERRTKKQTSNFVEEIKLIANFDHPNLVKLIGAAWTIESDLQALLEYMDGGDLRQYLSDASTPFGWSFRKFDIAIGIIEALVYLHSFVPPLVHRDLKSKNVLLSSDFQAKLSDFGTSRFRSVENTMTAGVGTGRWLAPEVIRGDTDYGCSADIYSFGALLTELDTNQIPYSNARGSNGKVLTDMTILHRVATGKLHPEVRSTCNASMKALIERCLVEDPSKRPTATVIAYELRKNQKEMAASL</sequence>
<keyword evidence="4" id="KW-0812">Transmembrane</keyword>
<dbReference type="InterPro" id="IPR011009">
    <property type="entry name" value="Kinase-like_dom_sf"/>
</dbReference>
<organism evidence="7 8">
    <name type="scientific">Phytophthora nicotianae</name>
    <name type="common">Potato buckeye rot agent</name>
    <name type="synonym">Phytophthora parasitica</name>
    <dbReference type="NCBI Taxonomy" id="4792"/>
    <lineage>
        <taxon>Eukaryota</taxon>
        <taxon>Sar</taxon>
        <taxon>Stramenopiles</taxon>
        <taxon>Oomycota</taxon>
        <taxon>Peronosporomycetes</taxon>
        <taxon>Peronosporales</taxon>
        <taxon>Peronosporaceae</taxon>
        <taxon>Phytophthora</taxon>
    </lineage>
</organism>
<dbReference type="GO" id="GO:0004674">
    <property type="term" value="F:protein serine/threonine kinase activity"/>
    <property type="evidence" value="ECO:0007669"/>
    <property type="project" value="TreeGrafter"/>
</dbReference>
<dbReference type="PANTHER" id="PTHR44329:SF214">
    <property type="entry name" value="PROTEIN KINASE DOMAIN-CONTAINING PROTEIN"/>
    <property type="match status" value="1"/>
</dbReference>
<evidence type="ECO:0000256" key="5">
    <source>
        <dbReference type="SAM" id="SignalP"/>
    </source>
</evidence>
<accession>W2JG28</accession>
<dbReference type="AlphaFoldDB" id="W2JG28"/>
<dbReference type="PROSITE" id="PS51450">
    <property type="entry name" value="LRR"/>
    <property type="match status" value="1"/>
</dbReference>
<evidence type="ECO:0000256" key="2">
    <source>
        <dbReference type="ARBA" id="ARBA00022737"/>
    </source>
</evidence>
<dbReference type="SUPFAM" id="SSF56112">
    <property type="entry name" value="Protein kinase-like (PK-like)"/>
    <property type="match status" value="1"/>
</dbReference>
<keyword evidence="2" id="KW-0677">Repeat</keyword>
<dbReference type="PROSITE" id="PS00108">
    <property type="entry name" value="PROTEIN_KINASE_ST"/>
    <property type="match status" value="1"/>
</dbReference>
<feature type="chain" id="PRO_5004818560" evidence="5">
    <location>
        <begin position="27"/>
        <end position="783"/>
    </location>
</feature>
<name>W2JG28_PHYNI</name>
<evidence type="ECO:0000256" key="1">
    <source>
        <dbReference type="ARBA" id="ARBA00022614"/>
    </source>
</evidence>
<dbReference type="InterPro" id="IPR032675">
    <property type="entry name" value="LRR_dom_sf"/>
</dbReference>
<dbReference type="GO" id="GO:0005524">
    <property type="term" value="F:ATP binding"/>
    <property type="evidence" value="ECO:0007669"/>
    <property type="project" value="InterPro"/>
</dbReference>
<dbReference type="InterPro" id="IPR051681">
    <property type="entry name" value="Ser/Thr_Kinases-Pseudokinases"/>
</dbReference>
<dbReference type="InterPro" id="IPR001611">
    <property type="entry name" value="Leu-rich_rpt"/>
</dbReference>
<proteinExistence type="predicted"/>
<dbReference type="PROSITE" id="PS50011">
    <property type="entry name" value="PROTEIN_KINASE_DOM"/>
    <property type="match status" value="1"/>
</dbReference>
<keyword evidence="4" id="KW-0472">Membrane</keyword>
<dbReference type="SMART" id="SM00369">
    <property type="entry name" value="LRR_TYP"/>
    <property type="match status" value="2"/>
</dbReference>
<evidence type="ECO:0000313" key="8">
    <source>
        <dbReference type="Proteomes" id="UP000053864"/>
    </source>
</evidence>
<gene>
    <name evidence="7" type="ORF">L916_05036</name>
</gene>
<dbReference type="Gene3D" id="1.10.510.10">
    <property type="entry name" value="Transferase(Phosphotransferase) domain 1"/>
    <property type="match status" value="1"/>
</dbReference>
<keyword evidence="1" id="KW-0433">Leucine-rich repeat</keyword>
<dbReference type="Pfam" id="PF00069">
    <property type="entry name" value="Pkinase"/>
    <property type="match status" value="1"/>
</dbReference>
<dbReference type="EMBL" id="KI671917">
    <property type="protein sequence ID" value="ETL44702.1"/>
    <property type="molecule type" value="Genomic_DNA"/>
</dbReference>
<feature type="domain" description="Protein kinase" evidence="6">
    <location>
        <begin position="509"/>
        <end position="779"/>
    </location>
</feature>
<dbReference type="InterPro" id="IPR008271">
    <property type="entry name" value="Ser/Thr_kinase_AS"/>
</dbReference>
<keyword evidence="7" id="KW-0418">Kinase</keyword>
<feature type="compositionally biased region" description="Polar residues" evidence="3">
    <location>
        <begin position="405"/>
        <end position="419"/>
    </location>
</feature>
<keyword evidence="4" id="KW-1133">Transmembrane helix</keyword>
<feature type="transmembrane region" description="Helical" evidence="4">
    <location>
        <begin position="372"/>
        <end position="393"/>
    </location>
</feature>
<dbReference type="VEuPathDB" id="FungiDB:PPTG_09410"/>
<evidence type="ECO:0000313" key="7">
    <source>
        <dbReference type="EMBL" id="ETL44702.1"/>
    </source>
</evidence>
<dbReference type="PANTHER" id="PTHR44329">
    <property type="entry name" value="SERINE/THREONINE-PROTEIN KINASE TNNI3K-RELATED"/>
    <property type="match status" value="1"/>
</dbReference>
<dbReference type="Gene3D" id="3.80.10.10">
    <property type="entry name" value="Ribonuclease Inhibitor"/>
    <property type="match status" value="1"/>
</dbReference>
<keyword evidence="7" id="KW-0808">Transferase</keyword>
<keyword evidence="5" id="KW-0732">Signal</keyword>
<dbReference type="Pfam" id="PF13855">
    <property type="entry name" value="LRR_8"/>
    <property type="match status" value="1"/>
</dbReference>
<dbReference type="SMART" id="SM00220">
    <property type="entry name" value="S_TKc"/>
    <property type="match status" value="1"/>
</dbReference>
<dbReference type="SUPFAM" id="SSF52058">
    <property type="entry name" value="L domain-like"/>
    <property type="match status" value="1"/>
</dbReference>
<feature type="region of interest" description="Disordered" evidence="3">
    <location>
        <begin position="405"/>
        <end position="427"/>
    </location>
</feature>
<dbReference type="InterPro" id="IPR000719">
    <property type="entry name" value="Prot_kinase_dom"/>
</dbReference>
<feature type="signal peptide" evidence="5">
    <location>
        <begin position="1"/>
        <end position="26"/>
    </location>
</feature>
<dbReference type="InterPro" id="IPR003591">
    <property type="entry name" value="Leu-rich_rpt_typical-subtyp"/>
</dbReference>
<protein>
    <submittedName>
        <fullName evidence="7">TKL protein kinase</fullName>
    </submittedName>
</protein>